<dbReference type="AlphaFoldDB" id="A0A378KD22"/>
<dbReference type="Pfam" id="PF00990">
    <property type="entry name" value="GGDEF"/>
    <property type="match status" value="1"/>
</dbReference>
<dbReference type="SMART" id="SM00267">
    <property type="entry name" value="GGDEF"/>
    <property type="match status" value="1"/>
</dbReference>
<dbReference type="Proteomes" id="UP000254794">
    <property type="component" value="Unassembled WGS sequence"/>
</dbReference>
<dbReference type="RefSeq" id="WP_115332888.1">
    <property type="nucleotide sequence ID" value="NZ_UGOD01000005.1"/>
</dbReference>
<dbReference type="PROSITE" id="PS50113">
    <property type="entry name" value="PAC"/>
    <property type="match status" value="2"/>
</dbReference>
<dbReference type="PROSITE" id="PS50112">
    <property type="entry name" value="PAS"/>
    <property type="match status" value="2"/>
</dbReference>
<dbReference type="CDD" id="cd01949">
    <property type="entry name" value="GGDEF"/>
    <property type="match status" value="1"/>
</dbReference>
<dbReference type="InterPro" id="IPR052163">
    <property type="entry name" value="DGC-Regulatory_Protein"/>
</dbReference>
<keyword evidence="5" id="KW-1185">Reference proteome</keyword>
<dbReference type="SUPFAM" id="SSF55785">
    <property type="entry name" value="PYP-like sensor domain (PAS domain)"/>
    <property type="match status" value="2"/>
</dbReference>
<dbReference type="EC" id="3.1.4.52" evidence="4"/>
<dbReference type="Pfam" id="PF00989">
    <property type="entry name" value="PAS"/>
    <property type="match status" value="1"/>
</dbReference>
<dbReference type="Gene3D" id="3.30.450.20">
    <property type="entry name" value="PAS domain"/>
    <property type="match status" value="2"/>
</dbReference>
<dbReference type="PANTHER" id="PTHR46663:SF3">
    <property type="entry name" value="SLL0267 PROTEIN"/>
    <property type="match status" value="1"/>
</dbReference>
<dbReference type="PROSITE" id="PS50887">
    <property type="entry name" value="GGDEF"/>
    <property type="match status" value="1"/>
</dbReference>
<dbReference type="InterPro" id="IPR043128">
    <property type="entry name" value="Rev_trsase/Diguanyl_cyclase"/>
</dbReference>
<sequence>MLERLVSLEKVDELEQALLHLVLNFSQDAIITKTLQGCITSWNPSAERLFGYLSHEIIGQPAMRLVPPERLEEHTIFLKRVSLGEKIEQFKTVVLRKDGQKIPVSCCFLPLRDNQGSIVGVFNMVRDITSDKKREETEQLLTSIINASDDAIISKNLQGIITSWNPAATQIFGYSAPEIIGKSILMLIPSDRFNEETYILEKIASGEKVDHFETVRIRKDGKPVHVSVSISPIKNKEGIIIGASKIARDITELTLQRYLATHDALTGLPILRLAYDRLNRACAHAKRNKTKVAVLFLDLDGFKALNDTYGHTTGDVMLKIIAERLVSCLREEDTVARIGGDEFLIILDNISNQRVIKSIVNKIIKTISEPIDYDDTLFKLKASIGVALYPDDSEAQNELVQLADKTMYAVKKRQKEAYGFYADYKKNRLDK</sequence>
<dbReference type="InterPro" id="IPR000700">
    <property type="entry name" value="PAS-assoc_C"/>
</dbReference>
<dbReference type="Gene3D" id="3.30.70.270">
    <property type="match status" value="1"/>
</dbReference>
<evidence type="ECO:0000259" key="2">
    <source>
        <dbReference type="PROSITE" id="PS50113"/>
    </source>
</evidence>
<evidence type="ECO:0000313" key="4">
    <source>
        <dbReference type="EMBL" id="STX81515.1"/>
    </source>
</evidence>
<dbReference type="NCBIfam" id="TIGR00229">
    <property type="entry name" value="sensory_box"/>
    <property type="match status" value="2"/>
</dbReference>
<dbReference type="GO" id="GO:0006355">
    <property type="term" value="P:regulation of DNA-templated transcription"/>
    <property type="evidence" value="ECO:0007669"/>
    <property type="project" value="InterPro"/>
</dbReference>
<dbReference type="NCBIfam" id="TIGR00254">
    <property type="entry name" value="GGDEF"/>
    <property type="match status" value="1"/>
</dbReference>
<feature type="domain" description="PAC" evidence="2">
    <location>
        <begin position="210"/>
        <end position="262"/>
    </location>
</feature>
<dbReference type="InterPro" id="IPR000014">
    <property type="entry name" value="PAS"/>
</dbReference>
<keyword evidence="4" id="KW-0378">Hydrolase</keyword>
<dbReference type="SUPFAM" id="SSF55073">
    <property type="entry name" value="Nucleotide cyclase"/>
    <property type="match status" value="1"/>
</dbReference>
<accession>A0A378KD22</accession>
<evidence type="ECO:0000259" key="1">
    <source>
        <dbReference type="PROSITE" id="PS50112"/>
    </source>
</evidence>
<reference evidence="4 5" key="1">
    <citation type="submission" date="2018-06" db="EMBL/GenBank/DDBJ databases">
        <authorList>
            <consortium name="Pathogen Informatics"/>
            <person name="Doyle S."/>
        </authorList>
    </citation>
    <scope>NUCLEOTIDE SEQUENCE [LARGE SCALE GENOMIC DNA]</scope>
    <source>
        <strain evidence="4 5">NCTC13316</strain>
    </source>
</reference>
<feature type="domain" description="PAS" evidence="1">
    <location>
        <begin position="137"/>
        <end position="207"/>
    </location>
</feature>
<feature type="domain" description="GGDEF" evidence="3">
    <location>
        <begin position="290"/>
        <end position="423"/>
    </location>
</feature>
<dbReference type="EMBL" id="UGOD01000005">
    <property type="protein sequence ID" value="STX81515.1"/>
    <property type="molecule type" value="Genomic_DNA"/>
</dbReference>
<dbReference type="InterPro" id="IPR013767">
    <property type="entry name" value="PAS_fold"/>
</dbReference>
<feature type="domain" description="PAC" evidence="2">
    <location>
        <begin position="88"/>
        <end position="140"/>
    </location>
</feature>
<dbReference type="SMART" id="SM00086">
    <property type="entry name" value="PAC"/>
    <property type="match status" value="2"/>
</dbReference>
<dbReference type="InterPro" id="IPR001610">
    <property type="entry name" value="PAC"/>
</dbReference>
<evidence type="ECO:0000259" key="3">
    <source>
        <dbReference type="PROSITE" id="PS50887"/>
    </source>
</evidence>
<gene>
    <name evidence="4" type="primary">gmr_10</name>
    <name evidence="4" type="ORF">NCTC13316_03388</name>
</gene>
<proteinExistence type="predicted"/>
<dbReference type="InterPro" id="IPR029787">
    <property type="entry name" value="Nucleotide_cyclase"/>
</dbReference>
<dbReference type="PANTHER" id="PTHR46663">
    <property type="entry name" value="DIGUANYLATE CYCLASE DGCT-RELATED"/>
    <property type="match status" value="1"/>
</dbReference>
<protein>
    <submittedName>
        <fullName evidence="4">Sensory box (GGDEF/EAL domain) regulatory protein</fullName>
        <ecNumber evidence="4">3.1.4.52</ecNumber>
    </submittedName>
</protein>
<dbReference type="InterPro" id="IPR035965">
    <property type="entry name" value="PAS-like_dom_sf"/>
</dbReference>
<dbReference type="InterPro" id="IPR000160">
    <property type="entry name" value="GGDEF_dom"/>
</dbReference>
<dbReference type="GO" id="GO:0071111">
    <property type="term" value="F:cyclic-guanylate-specific phosphodiesterase activity"/>
    <property type="evidence" value="ECO:0007669"/>
    <property type="project" value="UniProtKB-EC"/>
</dbReference>
<dbReference type="CDD" id="cd00130">
    <property type="entry name" value="PAS"/>
    <property type="match status" value="2"/>
</dbReference>
<evidence type="ECO:0000313" key="5">
    <source>
        <dbReference type="Proteomes" id="UP000254794"/>
    </source>
</evidence>
<name>A0A378KD22_9GAMM</name>
<organism evidence="4 5">
    <name type="scientific">Legionella busanensis</name>
    <dbReference type="NCBI Taxonomy" id="190655"/>
    <lineage>
        <taxon>Bacteria</taxon>
        <taxon>Pseudomonadati</taxon>
        <taxon>Pseudomonadota</taxon>
        <taxon>Gammaproteobacteria</taxon>
        <taxon>Legionellales</taxon>
        <taxon>Legionellaceae</taxon>
        <taxon>Legionella</taxon>
    </lineage>
</organism>
<dbReference type="SMART" id="SM00091">
    <property type="entry name" value="PAS"/>
    <property type="match status" value="2"/>
</dbReference>
<feature type="domain" description="PAS" evidence="1">
    <location>
        <begin position="15"/>
        <end position="85"/>
    </location>
</feature>
<dbReference type="Pfam" id="PF13426">
    <property type="entry name" value="PAS_9"/>
    <property type="match status" value="1"/>
</dbReference>